<dbReference type="PANTHER" id="PTHR12599:SF0">
    <property type="entry name" value="PTERIN-4-ALPHA-CARBINOLAMINE DEHYDRATASE"/>
    <property type="match status" value="1"/>
</dbReference>
<keyword evidence="4" id="KW-0456">Lyase</keyword>
<dbReference type="GO" id="GO:0006729">
    <property type="term" value="P:tetrahydrobiopterin biosynthetic process"/>
    <property type="evidence" value="ECO:0007669"/>
    <property type="project" value="InterPro"/>
</dbReference>
<dbReference type="OrthoDB" id="277398at2759"/>
<accession>A0A6A5WKU7</accession>
<sequence>MTPKANLLRSCAPLIRLQRSTQARYSFNQVTKMSASNDASLQPQIAEGENEVQVRTDLEVLAADGWRFNLEQIQLEKTYNFKTYTKVLDMHTSIGIGSKAKNHHPTMATDAGSLTVFWTTHYPRGLTAKDTFMAKYCDEQAKLIGTVDKSDAMKCKPSDK</sequence>
<comment type="catalytic activity">
    <reaction evidence="1">
        <text>(4aS,6R)-4a-hydroxy-L-erythro-5,6,7,8-tetrahydrobiopterin = (6R)-L-erythro-6,7-dihydrobiopterin + H2O</text>
        <dbReference type="Rhea" id="RHEA:11920"/>
        <dbReference type="ChEBI" id="CHEBI:15377"/>
        <dbReference type="ChEBI" id="CHEBI:15642"/>
        <dbReference type="ChEBI" id="CHEBI:43120"/>
        <dbReference type="EC" id="4.2.1.96"/>
    </reaction>
</comment>
<gene>
    <name evidence="6" type="ORF">P154DRAFT_521650</name>
</gene>
<dbReference type="GO" id="GO:0008124">
    <property type="term" value="F:4-alpha-hydroxytetrahydrobiopterin dehydratase activity"/>
    <property type="evidence" value="ECO:0007669"/>
    <property type="project" value="UniProtKB-EC"/>
</dbReference>
<proteinExistence type="inferred from homology"/>
<dbReference type="Pfam" id="PF01329">
    <property type="entry name" value="Pterin_4a"/>
    <property type="match status" value="1"/>
</dbReference>
<reference evidence="6" key="1">
    <citation type="journal article" date="2020" name="Stud. Mycol.">
        <title>101 Dothideomycetes genomes: a test case for predicting lifestyles and emergence of pathogens.</title>
        <authorList>
            <person name="Haridas S."/>
            <person name="Albert R."/>
            <person name="Binder M."/>
            <person name="Bloem J."/>
            <person name="Labutti K."/>
            <person name="Salamov A."/>
            <person name="Andreopoulos B."/>
            <person name="Baker S."/>
            <person name="Barry K."/>
            <person name="Bills G."/>
            <person name="Bluhm B."/>
            <person name="Cannon C."/>
            <person name="Castanera R."/>
            <person name="Culley D."/>
            <person name="Daum C."/>
            <person name="Ezra D."/>
            <person name="Gonzalez J."/>
            <person name="Henrissat B."/>
            <person name="Kuo A."/>
            <person name="Liang C."/>
            <person name="Lipzen A."/>
            <person name="Lutzoni F."/>
            <person name="Magnuson J."/>
            <person name="Mondo S."/>
            <person name="Nolan M."/>
            <person name="Ohm R."/>
            <person name="Pangilinan J."/>
            <person name="Park H.-J."/>
            <person name="Ramirez L."/>
            <person name="Alfaro M."/>
            <person name="Sun H."/>
            <person name="Tritt A."/>
            <person name="Yoshinaga Y."/>
            <person name="Zwiers L.-H."/>
            <person name="Turgeon B."/>
            <person name="Goodwin S."/>
            <person name="Spatafora J."/>
            <person name="Crous P."/>
            <person name="Grigoriev I."/>
        </authorList>
    </citation>
    <scope>NUCLEOTIDE SEQUENCE</scope>
    <source>
        <strain evidence="6">CBS 123094</strain>
    </source>
</reference>
<dbReference type="EC" id="4.2.1.96" evidence="3"/>
<evidence type="ECO:0000256" key="5">
    <source>
        <dbReference type="ARBA" id="ARBA00030497"/>
    </source>
</evidence>
<dbReference type="InterPro" id="IPR001533">
    <property type="entry name" value="Pterin_deHydtase"/>
</dbReference>
<dbReference type="InterPro" id="IPR036428">
    <property type="entry name" value="PCD_sf"/>
</dbReference>
<dbReference type="Gene3D" id="3.30.1360.20">
    <property type="entry name" value="Transcriptional coactivator/pterin dehydratase"/>
    <property type="match status" value="1"/>
</dbReference>
<keyword evidence="7" id="KW-1185">Reference proteome</keyword>
<organism evidence="6 7">
    <name type="scientific">Amniculicola lignicola CBS 123094</name>
    <dbReference type="NCBI Taxonomy" id="1392246"/>
    <lineage>
        <taxon>Eukaryota</taxon>
        <taxon>Fungi</taxon>
        <taxon>Dikarya</taxon>
        <taxon>Ascomycota</taxon>
        <taxon>Pezizomycotina</taxon>
        <taxon>Dothideomycetes</taxon>
        <taxon>Pleosporomycetidae</taxon>
        <taxon>Pleosporales</taxon>
        <taxon>Amniculicolaceae</taxon>
        <taxon>Amniculicola</taxon>
    </lineage>
</organism>
<dbReference type="Proteomes" id="UP000799779">
    <property type="component" value="Unassembled WGS sequence"/>
</dbReference>
<comment type="similarity">
    <text evidence="2">Belongs to the pterin-4-alpha-carbinolamine dehydratase family.</text>
</comment>
<dbReference type="PANTHER" id="PTHR12599">
    <property type="entry name" value="PTERIN-4-ALPHA-CARBINOLAMINE DEHYDRATASE"/>
    <property type="match status" value="1"/>
</dbReference>
<protein>
    <recommendedName>
        <fullName evidence="3">4a-hydroxytetrahydrobiopterin dehydratase</fullName>
        <ecNumber evidence="3">4.2.1.96</ecNumber>
    </recommendedName>
    <alternativeName>
        <fullName evidence="5">4-alpha-hydroxy-tetrahydropterin dehydratase</fullName>
    </alternativeName>
</protein>
<evidence type="ECO:0000313" key="7">
    <source>
        <dbReference type="Proteomes" id="UP000799779"/>
    </source>
</evidence>
<dbReference type="AlphaFoldDB" id="A0A6A5WKU7"/>
<evidence type="ECO:0000256" key="2">
    <source>
        <dbReference type="ARBA" id="ARBA00006472"/>
    </source>
</evidence>
<evidence type="ECO:0000256" key="4">
    <source>
        <dbReference type="ARBA" id="ARBA00023239"/>
    </source>
</evidence>
<dbReference type="SUPFAM" id="SSF55248">
    <property type="entry name" value="PCD-like"/>
    <property type="match status" value="1"/>
</dbReference>
<evidence type="ECO:0000256" key="3">
    <source>
        <dbReference type="ARBA" id="ARBA00013252"/>
    </source>
</evidence>
<dbReference type="EMBL" id="ML977582">
    <property type="protein sequence ID" value="KAF2001608.1"/>
    <property type="molecule type" value="Genomic_DNA"/>
</dbReference>
<name>A0A6A5WKU7_9PLEO</name>
<evidence type="ECO:0000313" key="6">
    <source>
        <dbReference type="EMBL" id="KAF2001608.1"/>
    </source>
</evidence>
<evidence type="ECO:0000256" key="1">
    <source>
        <dbReference type="ARBA" id="ARBA00001554"/>
    </source>
</evidence>